<keyword evidence="4" id="KW-1185">Reference proteome</keyword>
<proteinExistence type="predicted"/>
<reference evidence="3 4" key="1">
    <citation type="journal article" date="2024" name="J Genomics">
        <title>Draft genome sequencing and assembly of Favolaschia claudopus CIRM-BRFM 2984 isolated from oak limbs.</title>
        <authorList>
            <person name="Navarro D."/>
            <person name="Drula E."/>
            <person name="Chaduli D."/>
            <person name="Cazenave R."/>
            <person name="Ahrendt S."/>
            <person name="Wang J."/>
            <person name="Lipzen A."/>
            <person name="Daum C."/>
            <person name="Barry K."/>
            <person name="Grigoriev I.V."/>
            <person name="Favel A."/>
            <person name="Rosso M.N."/>
            <person name="Martin F."/>
        </authorList>
    </citation>
    <scope>NUCLEOTIDE SEQUENCE [LARGE SCALE GENOMIC DNA]</scope>
    <source>
        <strain evidence="3 4">CIRM-BRFM 2984</strain>
    </source>
</reference>
<feature type="compositionally biased region" description="Low complexity" evidence="2">
    <location>
        <begin position="1"/>
        <end position="23"/>
    </location>
</feature>
<comment type="caution">
    <text evidence="3">The sequence shown here is derived from an EMBL/GenBank/DDBJ whole genome shotgun (WGS) entry which is preliminary data.</text>
</comment>
<name>A0AAW0CRD4_9AGAR</name>
<sequence>MPSVRTTRNRTSATSSSNAVRTSASHRQKSGRVVSGQKTLKSTAIRVAQEEEARQHADRLQSMSRRQRRELQQLQDIPDLNFGDDDFEDDVLHGRAAAQISHEGDAFASEAQADAQLYEEIRQDHRKRYPDTRKRRNRTQFQVDGFAPQLERMADTYLEWSLEISMQDGLASTYSLPEGTRVQGTRKVVVVDIFAASREDLHFTVGDAFESCSCVRQGWIPSSPTTPTAVITIRALEIFRVARLRCPRLGVQAFVRALCDIHGVAPRAWLSTQFSVAFDIYLAVRAIVDRRVQVALGRQTPNWRLKNACPACLYRLDGEPTLKIPIMVTCDGNNSLSRTDLCEKSEVDDSGAWIGGASKARYDDRVAAGDYYISREEVNKWAKDSGGDVMKSFAAEGLEDEHDGACRERWQNMKESVTSRAYGMYDETGIFLCLCRHGFVMVVEDMVKSGELSKYALSVVAHLLKVLGKLAVGYDIGCLLDKLVKAHPELSALAEEKGFKALVGAFHGHGHNRLCGVDYLMTYVEGVGLEALEGCESFFSKSNALASTTRHASRFHRQQAITTYLKHTDTFDTYSGLVSLLSSKYRRALEVKSTYQTLREAMRDLGVRSRDEFERWREKERAHLRTLSKEPAQETLEMEYYQKLVNLREAEENASAILSAPPPPVPAEANADYAEGVKTTRRLEAQRRHALELHGRALKAVHDLEIRLAVPRRWTPEDAEWRAAATLVSHRRYQRALDNLQGLIIARMFELGKCNMSGTGYKLRKHIAKALQARSKAVKTAIERYNEAARAMQPPKPTLEWEEVVEYAFLADFDLLREGREDIRGELWAQPAGRAAMDQHYKLLRADEEIQRLDVEIRRLVTHMRDEERFLSREEGRLREEGKATLAHQVRLLRDERGRFTERHTSQLAKLASTPGFTGNITPGVSISRERHELVVRDGDADMPPPPAPPPEFETPPNGNDDDGDDDSEDEDSALAEVFLNIVRISQDSGTGSAENNG</sequence>
<organism evidence="3 4">
    <name type="scientific">Favolaschia claudopus</name>
    <dbReference type="NCBI Taxonomy" id="2862362"/>
    <lineage>
        <taxon>Eukaryota</taxon>
        <taxon>Fungi</taxon>
        <taxon>Dikarya</taxon>
        <taxon>Basidiomycota</taxon>
        <taxon>Agaricomycotina</taxon>
        <taxon>Agaricomycetes</taxon>
        <taxon>Agaricomycetidae</taxon>
        <taxon>Agaricales</taxon>
        <taxon>Marasmiineae</taxon>
        <taxon>Mycenaceae</taxon>
        <taxon>Favolaschia</taxon>
    </lineage>
</organism>
<evidence type="ECO:0000313" key="4">
    <source>
        <dbReference type="Proteomes" id="UP001362999"/>
    </source>
</evidence>
<dbReference type="InterPro" id="IPR040521">
    <property type="entry name" value="KDZ"/>
</dbReference>
<dbReference type="PANTHER" id="PTHR33096">
    <property type="entry name" value="CXC2 DOMAIN-CONTAINING PROTEIN"/>
    <property type="match status" value="1"/>
</dbReference>
<feature type="region of interest" description="Disordered" evidence="2">
    <location>
        <begin position="1"/>
        <end position="42"/>
    </location>
</feature>
<feature type="coiled-coil region" evidence="1">
    <location>
        <begin position="46"/>
        <end position="77"/>
    </location>
</feature>
<feature type="compositionally biased region" description="Acidic residues" evidence="2">
    <location>
        <begin position="960"/>
        <end position="974"/>
    </location>
</feature>
<dbReference type="AlphaFoldDB" id="A0AAW0CRD4"/>
<evidence type="ECO:0000256" key="1">
    <source>
        <dbReference type="SAM" id="Coils"/>
    </source>
</evidence>
<feature type="region of interest" description="Disordered" evidence="2">
    <location>
        <begin position="938"/>
        <end position="974"/>
    </location>
</feature>
<dbReference type="PANTHER" id="PTHR33096:SF1">
    <property type="entry name" value="CXC1-LIKE CYSTEINE CLUSTER ASSOCIATED WITH KDZ TRANSPOSASES DOMAIN-CONTAINING PROTEIN"/>
    <property type="match status" value="1"/>
</dbReference>
<dbReference type="Pfam" id="PF18758">
    <property type="entry name" value="KDZ"/>
    <property type="match status" value="1"/>
</dbReference>
<gene>
    <name evidence="3" type="ORF">R3P38DRAFT_2512994</name>
</gene>
<evidence type="ECO:0000313" key="3">
    <source>
        <dbReference type="EMBL" id="KAK7040634.1"/>
    </source>
</evidence>
<evidence type="ECO:0008006" key="5">
    <source>
        <dbReference type="Google" id="ProtNLM"/>
    </source>
</evidence>
<protein>
    <recommendedName>
        <fullName evidence="5">CxC1-like cysteine cluster associated with KDZ transposases domain-containing protein</fullName>
    </recommendedName>
</protein>
<keyword evidence="1" id="KW-0175">Coiled coil</keyword>
<accession>A0AAW0CRD4</accession>
<dbReference type="EMBL" id="JAWWNJ010000015">
    <property type="protein sequence ID" value="KAK7040634.1"/>
    <property type="molecule type" value="Genomic_DNA"/>
</dbReference>
<feature type="compositionally biased region" description="Pro residues" evidence="2">
    <location>
        <begin position="943"/>
        <end position="954"/>
    </location>
</feature>
<evidence type="ECO:0000256" key="2">
    <source>
        <dbReference type="SAM" id="MobiDB-lite"/>
    </source>
</evidence>
<dbReference type="Proteomes" id="UP001362999">
    <property type="component" value="Unassembled WGS sequence"/>
</dbReference>